<evidence type="ECO:0000313" key="2">
    <source>
        <dbReference type="Proteomes" id="UP000281553"/>
    </source>
</evidence>
<dbReference type="Proteomes" id="UP000281553">
    <property type="component" value="Unassembled WGS sequence"/>
</dbReference>
<name>A0A3P6SUN8_DIBLA</name>
<dbReference type="EMBL" id="UYRU01042920">
    <property type="protein sequence ID" value="VDK78906.1"/>
    <property type="molecule type" value="Genomic_DNA"/>
</dbReference>
<protein>
    <recommendedName>
        <fullName evidence="3">Reverse transcriptase domain-containing protein</fullName>
    </recommendedName>
</protein>
<gene>
    <name evidence="1" type="ORF">DILT_LOCUS2980</name>
</gene>
<proteinExistence type="predicted"/>
<reference evidence="1 2" key="1">
    <citation type="submission" date="2018-11" db="EMBL/GenBank/DDBJ databases">
        <authorList>
            <consortium name="Pathogen Informatics"/>
        </authorList>
    </citation>
    <scope>NUCLEOTIDE SEQUENCE [LARGE SCALE GENOMIC DNA]</scope>
</reference>
<keyword evidence="2" id="KW-1185">Reference proteome</keyword>
<accession>A0A3P6SUN8</accession>
<evidence type="ECO:0008006" key="3">
    <source>
        <dbReference type="Google" id="ProtNLM"/>
    </source>
</evidence>
<organism evidence="1 2">
    <name type="scientific">Dibothriocephalus latus</name>
    <name type="common">Fish tapeworm</name>
    <name type="synonym">Diphyllobothrium latum</name>
    <dbReference type="NCBI Taxonomy" id="60516"/>
    <lineage>
        <taxon>Eukaryota</taxon>
        <taxon>Metazoa</taxon>
        <taxon>Spiralia</taxon>
        <taxon>Lophotrochozoa</taxon>
        <taxon>Platyhelminthes</taxon>
        <taxon>Cestoda</taxon>
        <taxon>Eucestoda</taxon>
        <taxon>Diphyllobothriidea</taxon>
        <taxon>Diphyllobothriidae</taxon>
        <taxon>Dibothriocephalus</taxon>
    </lineage>
</organism>
<dbReference type="AlphaFoldDB" id="A0A3P6SUN8"/>
<sequence>MKIEKQYDETQSPLKMKHLVRLFGLCQKTYFTFAGTTCEKIKGISMGSPISGLKADLVLQELENIAFIQQPPIFWHR</sequence>
<evidence type="ECO:0000313" key="1">
    <source>
        <dbReference type="EMBL" id="VDK78906.1"/>
    </source>
</evidence>
<dbReference type="OrthoDB" id="10047121at2759"/>